<dbReference type="AlphaFoldDB" id="A0A6C0DQG8"/>
<keyword evidence="3" id="KW-0808">Transferase</keyword>
<dbReference type="InterPro" id="IPR038577">
    <property type="entry name" value="GT10-like_C_sf"/>
</dbReference>
<dbReference type="SUPFAM" id="SSF53756">
    <property type="entry name" value="UDP-Glycosyltransferase/glycogen phosphorylase"/>
    <property type="match status" value="1"/>
</dbReference>
<feature type="domain" description="Fucosyltransferase C-terminal" evidence="4">
    <location>
        <begin position="126"/>
        <end position="236"/>
    </location>
</feature>
<keyword evidence="2" id="KW-0328">Glycosyltransferase</keyword>
<comment type="similarity">
    <text evidence="1">Belongs to the glycosyltransferase 10 family.</text>
</comment>
<sequence length="285" mass="33288">MTTTWRIKIFSDYCTPKAARDDFSSSCFAENQPFYGEGKDFVFTILDDYTHAIILNKAMPKLNIPKERVIGLAQEPIPFLRLNDEFISYAQQYIGKYYVSDKGNLPDPFIEGNAFIYYYRPFPDVKKPNLISIMVSNKAFSSGHTYRHHLVQRILQTNLPIDIWGRGCFIYERTKDPRLKGNFKMYEPYTGYKYHIAIENFETNYYFSEKIINPLLLGTVPIYLGCKNIDKFFPNQYVKLTGNLDIDMNILELLCIMPEHYMKTIDIPGVENKVNLLKNMKSLFS</sequence>
<evidence type="ECO:0000256" key="1">
    <source>
        <dbReference type="ARBA" id="ARBA00008919"/>
    </source>
</evidence>
<dbReference type="PANTHER" id="PTHR11929">
    <property type="entry name" value="ALPHA- 1,3 -FUCOSYLTRANSFERASE"/>
    <property type="match status" value="1"/>
</dbReference>
<dbReference type="PANTHER" id="PTHR11929:SF194">
    <property type="entry name" value="ALPHA-(1,3)-FUCOSYLTRANSFERASE 10"/>
    <property type="match status" value="1"/>
</dbReference>
<dbReference type="GO" id="GO:0016020">
    <property type="term" value="C:membrane"/>
    <property type="evidence" value="ECO:0007669"/>
    <property type="project" value="InterPro"/>
</dbReference>
<organism evidence="5">
    <name type="scientific">viral metagenome</name>
    <dbReference type="NCBI Taxonomy" id="1070528"/>
    <lineage>
        <taxon>unclassified sequences</taxon>
        <taxon>metagenomes</taxon>
        <taxon>organismal metagenomes</taxon>
    </lineage>
</organism>
<evidence type="ECO:0000259" key="4">
    <source>
        <dbReference type="Pfam" id="PF00852"/>
    </source>
</evidence>
<dbReference type="InterPro" id="IPR055270">
    <property type="entry name" value="Glyco_tran_10_C"/>
</dbReference>
<dbReference type="InterPro" id="IPR001503">
    <property type="entry name" value="Glyco_trans_10"/>
</dbReference>
<dbReference type="EMBL" id="MN739660">
    <property type="protein sequence ID" value="QHT18867.1"/>
    <property type="molecule type" value="Genomic_DNA"/>
</dbReference>
<proteinExistence type="inferred from homology"/>
<dbReference type="Pfam" id="PF00852">
    <property type="entry name" value="Glyco_transf_10"/>
    <property type="match status" value="1"/>
</dbReference>
<dbReference type="Gene3D" id="3.40.50.11660">
    <property type="entry name" value="Glycosyl transferase family 10, C-terminal domain"/>
    <property type="match status" value="1"/>
</dbReference>
<dbReference type="GO" id="GO:0008417">
    <property type="term" value="F:fucosyltransferase activity"/>
    <property type="evidence" value="ECO:0007669"/>
    <property type="project" value="InterPro"/>
</dbReference>
<reference evidence="5" key="1">
    <citation type="journal article" date="2020" name="Nature">
        <title>Giant virus diversity and host interactions through global metagenomics.</title>
        <authorList>
            <person name="Schulz F."/>
            <person name="Roux S."/>
            <person name="Paez-Espino D."/>
            <person name="Jungbluth S."/>
            <person name="Walsh D.A."/>
            <person name="Denef V.J."/>
            <person name="McMahon K.D."/>
            <person name="Konstantinidis K.T."/>
            <person name="Eloe-Fadrosh E.A."/>
            <person name="Kyrpides N.C."/>
            <person name="Woyke T."/>
        </authorList>
    </citation>
    <scope>NUCLEOTIDE SEQUENCE</scope>
    <source>
        <strain evidence="5">GVMAG-M-3300023174-49</strain>
    </source>
</reference>
<protein>
    <recommendedName>
        <fullName evidence="4">Fucosyltransferase C-terminal domain-containing protein</fullName>
    </recommendedName>
</protein>
<evidence type="ECO:0000313" key="5">
    <source>
        <dbReference type="EMBL" id="QHT18867.1"/>
    </source>
</evidence>
<accession>A0A6C0DQG8</accession>
<evidence type="ECO:0000256" key="2">
    <source>
        <dbReference type="ARBA" id="ARBA00022676"/>
    </source>
</evidence>
<evidence type="ECO:0000256" key="3">
    <source>
        <dbReference type="ARBA" id="ARBA00022679"/>
    </source>
</evidence>
<name>A0A6C0DQG8_9ZZZZ</name>